<protein>
    <submittedName>
        <fullName evidence="1">Uncharacterized protein</fullName>
    </submittedName>
</protein>
<evidence type="ECO:0000313" key="1">
    <source>
        <dbReference type="EMBL" id="KAG0319131.1"/>
    </source>
</evidence>
<dbReference type="Proteomes" id="UP000738325">
    <property type="component" value="Unassembled WGS sequence"/>
</dbReference>
<name>A0A9P6RI14_9FUNG</name>
<evidence type="ECO:0000313" key="2">
    <source>
        <dbReference type="Proteomes" id="UP000738325"/>
    </source>
</evidence>
<dbReference type="AlphaFoldDB" id="A0A9P6RI14"/>
<proteinExistence type="predicted"/>
<comment type="caution">
    <text evidence="1">The sequence shown here is derived from an EMBL/GenBank/DDBJ whole genome shotgun (WGS) entry which is preliminary data.</text>
</comment>
<keyword evidence="2" id="KW-1185">Reference proteome</keyword>
<organism evidence="1 2">
    <name type="scientific">Dissophora globulifera</name>
    <dbReference type="NCBI Taxonomy" id="979702"/>
    <lineage>
        <taxon>Eukaryota</taxon>
        <taxon>Fungi</taxon>
        <taxon>Fungi incertae sedis</taxon>
        <taxon>Mucoromycota</taxon>
        <taxon>Mortierellomycotina</taxon>
        <taxon>Mortierellomycetes</taxon>
        <taxon>Mortierellales</taxon>
        <taxon>Mortierellaceae</taxon>
        <taxon>Dissophora</taxon>
    </lineage>
</organism>
<dbReference type="EMBL" id="JAAAIP010000337">
    <property type="protein sequence ID" value="KAG0319131.1"/>
    <property type="molecule type" value="Genomic_DNA"/>
</dbReference>
<sequence>MGDDHQAFQLAPSTGADLQHPIVRIELQTDSTTGERFVFWEDIETFFPGLLHVQRDSNVMLAFMRDTTGQRYNPLRIKHYSGSILMVITATATTTGSPTMPMVADSHDSADVDPPEYNASVSQRDAQPAWTPPSILEAQSYSNSSPWLFIILPIGNQLFNGKTPLDSKFRVHFLCEGGSQNQFRVASNSTQDIIPSHAHLCGHQGYELERPMEFFDRYGSYVLDLLLMFKQGFSVNGTVVPSLKAVAYDQVEQESLDDLHLSRKLYGDIEADVDRMINLLYSANMNDGQPSREHVGARDLSEIRLPDLSEMRSFLRSLSDSETEDRETNASLGWLYCETSHLGQKTWLCHHHYETALDTAAVNHLLKTTGCVFNNEGEKLRVVLKPTGTGTPKHLFALLGKIKYAQSMELTLDWDSSYHDLCILRDTILEMQCLTALKLDCSDYAGPVTDIINRGKRSDPLAQLLMSSSLRIINLVRARGFFARSLPFASRDPTKLEELHIDALFDPIEHSDKLATVFDKSPNLTTLTLHCTNAHFNGTIELIKDRLSTHQHFRLLNVDSPSFKISLDRAELGSLLLDPKKINAPLIGFEPIVIERYGAHMHALVIDDYIKDDGIEALDKVTQIPKSLKLRRLDIRVDWELFRKSRMTQKGMQTLDKVIKRLLASNIDANPAPEASKSDVYPAVMSSLLAEKATALLPASNSSYAPLPHSLPSISSSTSTKTLTTPLEFTFSTHYEFGWWCSFLSANFQVLTSLEIKNVHACKSVQMLDKDTAYMTKQGQPQKQSVLKTFILRGTYSKFKEEGIDALVRILSLCPFLETFRFTRMKLTHSQWRRVFLALNYHHIKVIDIRRSNAGLFNMMLPIELIPDNAVLTELDVSKSYMTETTMLTLQKDLKRRLPGCRVVV</sequence>
<dbReference type="SUPFAM" id="SSF52047">
    <property type="entry name" value="RNI-like"/>
    <property type="match status" value="1"/>
</dbReference>
<accession>A0A9P6RI14</accession>
<reference evidence="1" key="1">
    <citation type="journal article" date="2020" name="Fungal Divers.">
        <title>Resolving the Mortierellaceae phylogeny through synthesis of multi-gene phylogenetics and phylogenomics.</title>
        <authorList>
            <person name="Vandepol N."/>
            <person name="Liber J."/>
            <person name="Desiro A."/>
            <person name="Na H."/>
            <person name="Kennedy M."/>
            <person name="Barry K."/>
            <person name="Grigoriev I.V."/>
            <person name="Miller A.N."/>
            <person name="O'Donnell K."/>
            <person name="Stajich J.E."/>
            <person name="Bonito G."/>
        </authorList>
    </citation>
    <scope>NUCLEOTIDE SEQUENCE</scope>
    <source>
        <strain evidence="1">REB-010B</strain>
    </source>
</reference>
<dbReference type="OrthoDB" id="2446951at2759"/>
<gene>
    <name evidence="1" type="ORF">BGZ99_005276</name>
</gene>